<dbReference type="Pfam" id="PF07715">
    <property type="entry name" value="Plug"/>
    <property type="match status" value="1"/>
</dbReference>
<dbReference type="CDD" id="cd01347">
    <property type="entry name" value="ligand_gated_channel"/>
    <property type="match status" value="1"/>
</dbReference>
<dbReference type="NCBIfam" id="TIGR01783">
    <property type="entry name" value="TonB-siderophor"/>
    <property type="match status" value="1"/>
</dbReference>
<evidence type="ECO:0000256" key="6">
    <source>
        <dbReference type="ARBA" id="ARBA00022692"/>
    </source>
</evidence>
<dbReference type="InterPro" id="IPR039426">
    <property type="entry name" value="TonB-dep_rcpt-like"/>
</dbReference>
<gene>
    <name evidence="21" type="ORF">AOX56_06900</name>
</gene>
<dbReference type="Gene3D" id="2.40.170.20">
    <property type="entry name" value="TonB-dependent receptor, beta-barrel domain"/>
    <property type="match status" value="1"/>
</dbReference>
<accession>A0A2N3IMR4</accession>
<dbReference type="SUPFAM" id="SSF56935">
    <property type="entry name" value="Porins"/>
    <property type="match status" value="1"/>
</dbReference>
<keyword evidence="6 14" id="KW-0812">Transmembrane</keyword>
<feature type="short sequence motif" description="TonB box" evidence="15">
    <location>
        <begin position="28"/>
        <end position="34"/>
    </location>
</feature>
<comment type="caution">
    <text evidence="21">The sequence shown here is derived from an EMBL/GenBank/DDBJ whole genome shotgun (WGS) entry which is preliminary data.</text>
</comment>
<evidence type="ECO:0000256" key="5">
    <source>
        <dbReference type="ARBA" id="ARBA00022496"/>
    </source>
</evidence>
<dbReference type="GO" id="GO:0009279">
    <property type="term" value="C:cell outer membrane"/>
    <property type="evidence" value="ECO:0007669"/>
    <property type="project" value="UniProtKB-SubCell"/>
</dbReference>
<feature type="short sequence motif" description="TonB C-terminal box" evidence="16">
    <location>
        <begin position="665"/>
        <end position="682"/>
    </location>
</feature>
<evidence type="ECO:0000256" key="7">
    <source>
        <dbReference type="ARBA" id="ARBA00022729"/>
    </source>
</evidence>
<evidence type="ECO:0000256" key="12">
    <source>
        <dbReference type="ARBA" id="ARBA00023170"/>
    </source>
</evidence>
<keyword evidence="13 14" id="KW-0998">Cell outer membrane</keyword>
<evidence type="ECO:0000256" key="14">
    <source>
        <dbReference type="PROSITE-ProRule" id="PRU01360"/>
    </source>
</evidence>
<organism evidence="21 22">
    <name type="scientific">Aeromonas sobria</name>
    <dbReference type="NCBI Taxonomy" id="646"/>
    <lineage>
        <taxon>Bacteria</taxon>
        <taxon>Pseudomonadati</taxon>
        <taxon>Pseudomonadota</taxon>
        <taxon>Gammaproteobacteria</taxon>
        <taxon>Aeromonadales</taxon>
        <taxon>Aeromonadaceae</taxon>
        <taxon>Aeromonas</taxon>
    </lineage>
</organism>
<evidence type="ECO:0000259" key="19">
    <source>
        <dbReference type="Pfam" id="PF00593"/>
    </source>
</evidence>
<keyword evidence="5" id="KW-0410">Iron transport</keyword>
<evidence type="ECO:0000256" key="15">
    <source>
        <dbReference type="PROSITE-ProRule" id="PRU10143"/>
    </source>
</evidence>
<evidence type="ECO:0000256" key="2">
    <source>
        <dbReference type="ARBA" id="ARBA00009810"/>
    </source>
</evidence>
<evidence type="ECO:0000259" key="20">
    <source>
        <dbReference type="Pfam" id="PF07715"/>
    </source>
</evidence>
<dbReference type="InterPro" id="IPR036942">
    <property type="entry name" value="Beta-barrel_TonB_sf"/>
</dbReference>
<dbReference type="InterPro" id="IPR010917">
    <property type="entry name" value="TonB_rcpt_CS"/>
</dbReference>
<protein>
    <submittedName>
        <fullName evidence="21">Ligand-gated channel protein</fullName>
    </submittedName>
</protein>
<evidence type="ECO:0000256" key="4">
    <source>
        <dbReference type="ARBA" id="ARBA00022452"/>
    </source>
</evidence>
<dbReference type="PROSITE" id="PS01156">
    <property type="entry name" value="TONB_DEPENDENT_REC_2"/>
    <property type="match status" value="1"/>
</dbReference>
<name>A0A2N3IMR4_AERSO</name>
<evidence type="ECO:0000256" key="17">
    <source>
        <dbReference type="RuleBase" id="RU003357"/>
    </source>
</evidence>
<feature type="chain" id="PRO_5014820288" evidence="18">
    <location>
        <begin position="25"/>
        <end position="682"/>
    </location>
</feature>
<evidence type="ECO:0000313" key="22">
    <source>
        <dbReference type="Proteomes" id="UP000233526"/>
    </source>
</evidence>
<feature type="domain" description="TonB-dependent receptor-like beta-barrel" evidence="19">
    <location>
        <begin position="220"/>
        <end position="651"/>
    </location>
</feature>
<comment type="subcellular location">
    <subcellularLocation>
        <location evidence="1 14">Cell outer membrane</location>
        <topology evidence="1 14">Multi-pass membrane protein</topology>
    </subcellularLocation>
</comment>
<dbReference type="GO" id="GO:0015891">
    <property type="term" value="P:siderophore transport"/>
    <property type="evidence" value="ECO:0007669"/>
    <property type="project" value="InterPro"/>
</dbReference>
<evidence type="ECO:0000256" key="13">
    <source>
        <dbReference type="ARBA" id="ARBA00023237"/>
    </source>
</evidence>
<keyword evidence="4 14" id="KW-1134">Transmembrane beta strand</keyword>
<feature type="domain" description="TonB-dependent receptor plug" evidence="20">
    <location>
        <begin position="53"/>
        <end position="146"/>
    </location>
</feature>
<keyword evidence="10 15" id="KW-0798">TonB box</keyword>
<proteinExistence type="inferred from homology"/>
<dbReference type="GO" id="GO:0038023">
    <property type="term" value="F:signaling receptor activity"/>
    <property type="evidence" value="ECO:0007669"/>
    <property type="project" value="InterPro"/>
</dbReference>
<dbReference type="InterPro" id="IPR010105">
    <property type="entry name" value="TonB_sidphr_rcpt"/>
</dbReference>
<evidence type="ECO:0000256" key="3">
    <source>
        <dbReference type="ARBA" id="ARBA00022448"/>
    </source>
</evidence>
<evidence type="ECO:0000256" key="10">
    <source>
        <dbReference type="ARBA" id="ARBA00023077"/>
    </source>
</evidence>
<dbReference type="InterPro" id="IPR010916">
    <property type="entry name" value="TonB_box_CS"/>
</dbReference>
<keyword evidence="8" id="KW-0408">Iron</keyword>
<dbReference type="InterPro" id="IPR012910">
    <property type="entry name" value="Plug_dom"/>
</dbReference>
<evidence type="ECO:0000313" key="21">
    <source>
        <dbReference type="EMBL" id="PKQ72063.1"/>
    </source>
</evidence>
<dbReference type="PANTHER" id="PTHR32552:SF68">
    <property type="entry name" value="FERRICHROME OUTER MEMBRANE TRANSPORTER_PHAGE RECEPTOR"/>
    <property type="match status" value="1"/>
</dbReference>
<dbReference type="GO" id="GO:0015344">
    <property type="term" value="F:siderophore uptake transmembrane transporter activity"/>
    <property type="evidence" value="ECO:0007669"/>
    <property type="project" value="TreeGrafter"/>
</dbReference>
<comment type="similarity">
    <text evidence="2 14 17">Belongs to the TonB-dependent receptor family.</text>
</comment>
<dbReference type="Proteomes" id="UP000233526">
    <property type="component" value="Unassembled WGS sequence"/>
</dbReference>
<dbReference type="EMBL" id="LJZX01000078">
    <property type="protein sequence ID" value="PKQ72063.1"/>
    <property type="molecule type" value="Genomic_DNA"/>
</dbReference>
<dbReference type="InterPro" id="IPR000531">
    <property type="entry name" value="Beta-barrel_TonB"/>
</dbReference>
<evidence type="ECO:0000256" key="11">
    <source>
        <dbReference type="ARBA" id="ARBA00023136"/>
    </source>
</evidence>
<dbReference type="AlphaFoldDB" id="A0A2N3IMR4"/>
<feature type="signal peptide" evidence="18">
    <location>
        <begin position="1"/>
        <end position="24"/>
    </location>
</feature>
<keyword evidence="11 14" id="KW-0472">Membrane</keyword>
<dbReference type="PANTHER" id="PTHR32552">
    <property type="entry name" value="FERRICHROME IRON RECEPTOR-RELATED"/>
    <property type="match status" value="1"/>
</dbReference>
<reference evidence="21 22" key="1">
    <citation type="journal article" date="2017" name="Front. Microbiol.">
        <title>Strong Genomic and Phenotypic Heterogeneity in the Aeromonas sobria Species Complex.</title>
        <authorList>
            <person name="Gauthier J."/>
            <person name="Vincent A.T."/>
            <person name="Charette S.J."/>
            <person name="Derome N."/>
        </authorList>
    </citation>
    <scope>NUCLEOTIDE SEQUENCE [LARGE SCALE GENOMIC DNA]</scope>
    <source>
        <strain evidence="21 22">JF2635</strain>
    </source>
</reference>
<dbReference type="Pfam" id="PF00593">
    <property type="entry name" value="TonB_dep_Rec_b-barrel"/>
    <property type="match status" value="1"/>
</dbReference>
<keyword evidence="9" id="KW-0406">Ion transport</keyword>
<evidence type="ECO:0000256" key="1">
    <source>
        <dbReference type="ARBA" id="ARBA00004571"/>
    </source>
</evidence>
<evidence type="ECO:0000256" key="8">
    <source>
        <dbReference type="ARBA" id="ARBA00023004"/>
    </source>
</evidence>
<evidence type="ECO:0000256" key="16">
    <source>
        <dbReference type="PROSITE-ProRule" id="PRU10144"/>
    </source>
</evidence>
<dbReference type="RefSeq" id="WP_101320719.1">
    <property type="nucleotide sequence ID" value="NZ_CAWNSS010000078.1"/>
</dbReference>
<dbReference type="InterPro" id="IPR037066">
    <property type="entry name" value="Plug_dom_sf"/>
</dbReference>
<dbReference type="Gene3D" id="2.170.130.10">
    <property type="entry name" value="TonB-dependent receptor, plug domain"/>
    <property type="match status" value="1"/>
</dbReference>
<dbReference type="PROSITE" id="PS52016">
    <property type="entry name" value="TONB_DEPENDENT_REC_3"/>
    <property type="match status" value="1"/>
</dbReference>
<sequence length="682" mass="75973">MQHPHFRRTLVSLALLGTGFTAQAADETMTVVGKRSQHQEVATATRTNTPAKLVPQTIDSVKVSELTAFGQPTLSEALVGIPGVDASGDTRFDGVTIRGFSAGTDFYLDGFRDDMQYTRDLGNIERVEVLKGPAAVLYGRGSSGGIINRISKKPQKGQESSVTVRVGSYDYQRMAADLSAEPSDAVQLRLNVAQEDNDSFRNGVHGRRTMVAPAMNWDITDRLSWLLQYERNESHRTPDRGIPGLNGRPADVPRDAVYSDVRRDYINDLAQSARSRFTWDVNDDWQVRQQLSLIDLSSQFDNTYVTEVTSKATVKRSRWQQDLQTSNLASNLEAEGQLQSGQIAHTLLVGIEQGWQERSPKLWNSPKSAMLEGDIYNPDSLPTYNGKMPLFSDKQHKIRSIGTYVQDQLSMGDWTLLLGLRYDQFEVNSRDNKNPAEETISNHSLSPRAGLVWNPIEEHAFYLSYSKSFMPNGGGVTGLNQIGDKNNTLDPELTRQYETGVKSDWLDGKLATTLSIYRLEMYNKRTKDPLDPSKILLTGLQRTDGIELSARAQLSDEVYLRGGIALQDAEMVEDSINQGNRPSSVSRLNGELFAGYQQGKLGWFGESGVTAVGDRFADNANTTVLPGYARVDARAGYRWQHWEAQFGMENLFDTHYYVSATGASQIMPGSPRQVNLTTSYRF</sequence>
<keyword evidence="3 14" id="KW-0813">Transport</keyword>
<evidence type="ECO:0000256" key="18">
    <source>
        <dbReference type="SAM" id="SignalP"/>
    </source>
</evidence>
<evidence type="ECO:0000256" key="9">
    <source>
        <dbReference type="ARBA" id="ARBA00023065"/>
    </source>
</evidence>
<keyword evidence="7 18" id="KW-0732">Signal</keyword>
<dbReference type="PROSITE" id="PS00430">
    <property type="entry name" value="TONB_DEPENDENT_REC_1"/>
    <property type="match status" value="1"/>
</dbReference>
<keyword evidence="12" id="KW-0675">Receptor</keyword>